<dbReference type="InterPro" id="IPR000330">
    <property type="entry name" value="SNF2_N"/>
</dbReference>
<dbReference type="PROSITE" id="PS51192">
    <property type="entry name" value="HELICASE_ATP_BIND_1"/>
    <property type="match status" value="1"/>
</dbReference>
<dbReference type="GO" id="GO:0000209">
    <property type="term" value="P:protein polyubiquitination"/>
    <property type="evidence" value="ECO:0007669"/>
    <property type="project" value="TreeGrafter"/>
</dbReference>
<evidence type="ECO:0000256" key="2">
    <source>
        <dbReference type="ARBA" id="ARBA00022840"/>
    </source>
</evidence>
<dbReference type="InterPro" id="IPR052583">
    <property type="entry name" value="ATP-helicase/E3_Ub-Ligase"/>
</dbReference>
<dbReference type="SUPFAM" id="SSF52540">
    <property type="entry name" value="P-loop containing nucleoside triphosphate hydrolases"/>
    <property type="match status" value="1"/>
</dbReference>
<dbReference type="AlphaFoldDB" id="A0A1X2G6B9"/>
<dbReference type="EMBL" id="MCGT01000039">
    <property type="protein sequence ID" value="ORX46135.1"/>
    <property type="molecule type" value="Genomic_DNA"/>
</dbReference>
<evidence type="ECO:0000256" key="1">
    <source>
        <dbReference type="ARBA" id="ARBA00022741"/>
    </source>
</evidence>
<dbReference type="InterPro" id="IPR038718">
    <property type="entry name" value="SNF2-like_sf"/>
</dbReference>
<accession>A0A1X2G6B9</accession>
<dbReference type="GO" id="GO:0005524">
    <property type="term" value="F:ATP binding"/>
    <property type="evidence" value="ECO:0007669"/>
    <property type="project" value="InterPro"/>
</dbReference>
<proteinExistence type="predicted"/>
<name>A0A1X2G6B9_9FUNG</name>
<comment type="caution">
    <text evidence="4">The sequence shown here is derived from an EMBL/GenBank/DDBJ whole genome shotgun (WGS) entry which is preliminary data.</text>
</comment>
<dbReference type="GO" id="GO:0061630">
    <property type="term" value="F:ubiquitin protein ligase activity"/>
    <property type="evidence" value="ECO:0007669"/>
    <property type="project" value="TreeGrafter"/>
</dbReference>
<dbReference type="STRING" id="101127.A0A1X2G6B9"/>
<dbReference type="GO" id="GO:0005634">
    <property type="term" value="C:nucleus"/>
    <property type="evidence" value="ECO:0007669"/>
    <property type="project" value="TreeGrafter"/>
</dbReference>
<evidence type="ECO:0000259" key="3">
    <source>
        <dbReference type="PROSITE" id="PS51192"/>
    </source>
</evidence>
<keyword evidence="1" id="KW-0547">Nucleotide-binding</keyword>
<dbReference type="InterPro" id="IPR014001">
    <property type="entry name" value="Helicase_ATP-bd"/>
</dbReference>
<dbReference type="Pfam" id="PF00176">
    <property type="entry name" value="SNF2-rel_dom"/>
    <property type="match status" value="1"/>
</dbReference>
<dbReference type="GO" id="GO:0006974">
    <property type="term" value="P:DNA damage response"/>
    <property type="evidence" value="ECO:0007669"/>
    <property type="project" value="TreeGrafter"/>
</dbReference>
<protein>
    <recommendedName>
        <fullName evidence="3">Helicase ATP-binding domain-containing protein</fullName>
    </recommendedName>
</protein>
<dbReference type="OrthoDB" id="5330228at2759"/>
<dbReference type="InterPro" id="IPR027417">
    <property type="entry name" value="P-loop_NTPase"/>
</dbReference>
<organism evidence="4 5">
    <name type="scientific">Hesseltinella vesiculosa</name>
    <dbReference type="NCBI Taxonomy" id="101127"/>
    <lineage>
        <taxon>Eukaryota</taxon>
        <taxon>Fungi</taxon>
        <taxon>Fungi incertae sedis</taxon>
        <taxon>Mucoromycota</taxon>
        <taxon>Mucoromycotina</taxon>
        <taxon>Mucoromycetes</taxon>
        <taxon>Mucorales</taxon>
        <taxon>Cunninghamellaceae</taxon>
        <taxon>Hesseltinella</taxon>
    </lineage>
</organism>
<sequence length="755" mass="86327">MAIDVVSGSTLFTEALKEWKPDSEHHRHRNKRTKRDGTDLITAGQLRLPIDTTIPAVLANTLHQIPLTVHCTSELNGDDYEYACLCLSTPANRPIVQAEVVFSEPNTPAKDRSWTRFFIALIKASQSNIITISRCPDTSPSNTQPLALTLDVTFSLSNRKAVTFFFTTLLPHWHPLPSFDQPISIDAFYRHLQPPVMAARITKCNPPQLLATLTPFQSQNVEWMLQREGYNILDCGTLERRQPCTDLPFMWERMDNGLCVNRLTRQACLDSDQLIQNFQQRAYHGGILADEMGLGKTVSVIALILLNAAKKSSMFSKLSFPGYKTAHSTLVITPSSIIHQWESEIKIHAPSLSVAMYDGIHSLPKDTDVEQFGDSLADHDIVLTTYDVLRNEVHYARPTSDRSLRHDSRHRTRKSPLMLYVWWRCILDEAQRVESPVSVTSEMACLIPRIYSWGVTGTPMKSSNFSDLYGLYQFTDYLGDIRASHFRQLFTDPKFQAQFWSFTKATMRRNLKIFLQDQIHIPPQHRYVIHIPFSAIEQHYYNDMWTSCTSDVDIPWLDSIDWKPPSPTSSPSHFPDTLARLRRWLTSLRESCVHATVSAGKTRQEEVRSLDQAVLEIMTQSTEESIEEIEHQMASNLLQQGGMNEVLKNWTQSLVLYRQGSTKVKEHLQSLADKTNQLSSEQLHSDTSSSDNNDAKNNRLGKLLLSQHGWQLLLHRFYFYTAGIYLMMEDHDNEEKLYDMAADLRRQILSRPAKG</sequence>
<keyword evidence="2" id="KW-0067">ATP-binding</keyword>
<dbReference type="PANTHER" id="PTHR45865:SF1">
    <property type="entry name" value="E3 UBIQUITIN-PROTEIN LIGASE SHPRH"/>
    <property type="match status" value="1"/>
</dbReference>
<reference evidence="4 5" key="1">
    <citation type="submission" date="2016-07" db="EMBL/GenBank/DDBJ databases">
        <title>Pervasive Adenine N6-methylation of Active Genes in Fungi.</title>
        <authorList>
            <consortium name="DOE Joint Genome Institute"/>
            <person name="Mondo S.J."/>
            <person name="Dannebaum R.O."/>
            <person name="Kuo R.C."/>
            <person name="Labutti K."/>
            <person name="Haridas S."/>
            <person name="Kuo A."/>
            <person name="Salamov A."/>
            <person name="Ahrendt S.R."/>
            <person name="Lipzen A."/>
            <person name="Sullivan W."/>
            <person name="Andreopoulos W.B."/>
            <person name="Clum A."/>
            <person name="Lindquist E."/>
            <person name="Daum C."/>
            <person name="Ramamoorthy G.K."/>
            <person name="Gryganskyi A."/>
            <person name="Culley D."/>
            <person name="Magnuson J.K."/>
            <person name="James T.Y."/>
            <person name="O'Malley M.A."/>
            <person name="Stajich J.E."/>
            <person name="Spatafora J.W."/>
            <person name="Visel A."/>
            <person name="Grigoriev I.V."/>
        </authorList>
    </citation>
    <scope>NUCLEOTIDE SEQUENCE [LARGE SCALE GENOMIC DNA]</scope>
    <source>
        <strain evidence="4 5">NRRL 3301</strain>
    </source>
</reference>
<dbReference type="PANTHER" id="PTHR45865">
    <property type="entry name" value="E3 UBIQUITIN-PROTEIN LIGASE SHPRH FAMILY MEMBER"/>
    <property type="match status" value="1"/>
</dbReference>
<evidence type="ECO:0000313" key="5">
    <source>
        <dbReference type="Proteomes" id="UP000242146"/>
    </source>
</evidence>
<dbReference type="Gene3D" id="3.40.50.10810">
    <property type="entry name" value="Tandem AAA-ATPase domain"/>
    <property type="match status" value="1"/>
</dbReference>
<gene>
    <name evidence="4" type="ORF">DM01DRAFT_1328094</name>
</gene>
<dbReference type="SMART" id="SM00487">
    <property type="entry name" value="DEXDc"/>
    <property type="match status" value="1"/>
</dbReference>
<evidence type="ECO:0000313" key="4">
    <source>
        <dbReference type="EMBL" id="ORX46135.1"/>
    </source>
</evidence>
<dbReference type="Proteomes" id="UP000242146">
    <property type="component" value="Unassembled WGS sequence"/>
</dbReference>
<feature type="domain" description="Helicase ATP-binding" evidence="3">
    <location>
        <begin position="277"/>
        <end position="477"/>
    </location>
</feature>
<keyword evidence="5" id="KW-1185">Reference proteome</keyword>